<dbReference type="GO" id="GO:0003700">
    <property type="term" value="F:DNA-binding transcription factor activity"/>
    <property type="evidence" value="ECO:0007669"/>
    <property type="project" value="InterPro"/>
</dbReference>
<dbReference type="Gene3D" id="1.10.10.10">
    <property type="entry name" value="Winged helix-like DNA-binding domain superfamily/Winged helix DNA-binding domain"/>
    <property type="match status" value="1"/>
</dbReference>
<protein>
    <submittedName>
        <fullName evidence="2">RNA polymerase sigma-70 region 4</fullName>
    </submittedName>
</protein>
<dbReference type="Pfam" id="PF04545">
    <property type="entry name" value="Sigma70_r4"/>
    <property type="match status" value="1"/>
</dbReference>
<dbReference type="InterPro" id="IPR013324">
    <property type="entry name" value="RNA_pol_sigma_r3/r4-like"/>
</dbReference>
<reference evidence="2" key="1">
    <citation type="submission" date="2020-05" db="EMBL/GenBank/DDBJ databases">
        <authorList>
            <person name="Chiriac C."/>
            <person name="Salcher M."/>
            <person name="Ghai R."/>
            <person name="Kavagutti S V."/>
        </authorList>
    </citation>
    <scope>NUCLEOTIDE SEQUENCE</scope>
</reference>
<dbReference type="InterPro" id="IPR007630">
    <property type="entry name" value="RNA_pol_sigma70_r4"/>
</dbReference>
<name>A0A6J7WGD6_9CAUD</name>
<organism evidence="2">
    <name type="scientific">uncultured Caudovirales phage</name>
    <dbReference type="NCBI Taxonomy" id="2100421"/>
    <lineage>
        <taxon>Viruses</taxon>
        <taxon>Duplodnaviria</taxon>
        <taxon>Heunggongvirae</taxon>
        <taxon>Uroviricota</taxon>
        <taxon>Caudoviricetes</taxon>
        <taxon>Peduoviridae</taxon>
        <taxon>Maltschvirus</taxon>
        <taxon>Maltschvirus maltsch</taxon>
    </lineage>
</organism>
<dbReference type="GO" id="GO:0006352">
    <property type="term" value="P:DNA-templated transcription initiation"/>
    <property type="evidence" value="ECO:0007669"/>
    <property type="project" value="InterPro"/>
</dbReference>
<accession>A0A6J7WGD6</accession>
<evidence type="ECO:0000259" key="1">
    <source>
        <dbReference type="Pfam" id="PF04545"/>
    </source>
</evidence>
<dbReference type="SUPFAM" id="SSF88659">
    <property type="entry name" value="Sigma3 and sigma4 domains of RNA polymerase sigma factors"/>
    <property type="match status" value="1"/>
</dbReference>
<evidence type="ECO:0000313" key="2">
    <source>
        <dbReference type="EMBL" id="CAB5212783.1"/>
    </source>
</evidence>
<dbReference type="PRINTS" id="PR00046">
    <property type="entry name" value="SIGMA70FCT"/>
</dbReference>
<dbReference type="EMBL" id="LR798233">
    <property type="protein sequence ID" value="CAB5212783.1"/>
    <property type="molecule type" value="Genomic_DNA"/>
</dbReference>
<feature type="domain" description="RNA polymerase sigma-70 region 4" evidence="1">
    <location>
        <begin position="131"/>
        <end position="177"/>
    </location>
</feature>
<proteinExistence type="predicted"/>
<sequence>MTLPIQEEAAYKIEVKVRNNLILKRIKAAGFSSLAEFCRKYQISQGDVGTLINFKKLPILPNGEFRECVYNISSALHCEPEDLFTERQMYLIAKRQHTVEMTEIQFIDSLESGKLQNQLEAKDIIKKISTTLTPRESRILDKRFKENMDFNEIGQEENVSGTRIRMIEQKGLLKLKHQYNKMQIEQKMKDDIK</sequence>
<dbReference type="InterPro" id="IPR036388">
    <property type="entry name" value="WH-like_DNA-bd_sf"/>
</dbReference>
<dbReference type="InterPro" id="IPR000943">
    <property type="entry name" value="RNA_pol_sigma70"/>
</dbReference>
<gene>
    <name evidence="2" type="ORF">UFOVP191_21</name>
</gene>